<gene>
    <name evidence="2" type="ORF">GGP41_010738</name>
</gene>
<comment type="caution">
    <text evidence="2">The sequence shown here is derived from an EMBL/GenBank/DDBJ whole genome shotgun (WGS) entry which is preliminary data.</text>
</comment>
<protein>
    <submittedName>
        <fullName evidence="2">Uncharacterized protein</fullName>
    </submittedName>
</protein>
<organism evidence="2 3">
    <name type="scientific">Cochliobolus sativus</name>
    <name type="common">Common root rot and spot blotch fungus</name>
    <name type="synonym">Bipolaris sorokiniana</name>
    <dbReference type="NCBI Taxonomy" id="45130"/>
    <lineage>
        <taxon>Eukaryota</taxon>
        <taxon>Fungi</taxon>
        <taxon>Dikarya</taxon>
        <taxon>Ascomycota</taxon>
        <taxon>Pezizomycotina</taxon>
        <taxon>Dothideomycetes</taxon>
        <taxon>Pleosporomycetidae</taxon>
        <taxon>Pleosporales</taxon>
        <taxon>Pleosporineae</taxon>
        <taxon>Pleosporaceae</taxon>
        <taxon>Bipolaris</taxon>
    </lineage>
</organism>
<feature type="chain" id="PRO_5034111986" evidence="1">
    <location>
        <begin position="20"/>
        <end position="209"/>
    </location>
</feature>
<dbReference type="Proteomes" id="UP000624244">
    <property type="component" value="Unassembled WGS sequence"/>
</dbReference>
<dbReference type="EMBL" id="WNKQ01000006">
    <property type="protein sequence ID" value="KAF5851075.1"/>
    <property type="molecule type" value="Genomic_DNA"/>
</dbReference>
<sequence>MMLALKLVLVAATSALGVALPEPTPAALLNAPPVNCGKVNNALSVLKKLGPPATSFCRSYIKAPATSTTVTITTAPTVTSTTSTTTVTVTSAQCPGQKRDVAAAHADYEIERSEEASWVVQKRTNILPQLQLFAAAKVSEACSCLCLKPTATATLTSTAPAPLAWLSNQFANLLGLVLRAHQAVTAVQDAVEPRSEPALAATHPTDTAI</sequence>
<evidence type="ECO:0000313" key="3">
    <source>
        <dbReference type="Proteomes" id="UP000624244"/>
    </source>
</evidence>
<proteinExistence type="predicted"/>
<name>A0A8H5ZN04_COCSA</name>
<keyword evidence="1" id="KW-0732">Signal</keyword>
<reference evidence="2" key="1">
    <citation type="submission" date="2019-11" db="EMBL/GenBank/DDBJ databases">
        <title>Bipolaris sorokiniana Genome sequencing.</title>
        <authorList>
            <person name="Wang H."/>
        </authorList>
    </citation>
    <scope>NUCLEOTIDE SEQUENCE</scope>
</reference>
<dbReference type="AlphaFoldDB" id="A0A8H5ZN04"/>
<evidence type="ECO:0000313" key="2">
    <source>
        <dbReference type="EMBL" id="KAF5851075.1"/>
    </source>
</evidence>
<evidence type="ECO:0000256" key="1">
    <source>
        <dbReference type="SAM" id="SignalP"/>
    </source>
</evidence>
<feature type="signal peptide" evidence="1">
    <location>
        <begin position="1"/>
        <end position="19"/>
    </location>
</feature>
<accession>A0A8H5ZN04</accession>